<dbReference type="Pfam" id="PF00395">
    <property type="entry name" value="SLH"/>
    <property type="match status" value="3"/>
</dbReference>
<comment type="cofactor">
    <cofactor evidence="1">
        <name>Ca(2+)</name>
        <dbReference type="ChEBI" id="CHEBI:29108"/>
    </cofactor>
</comment>
<dbReference type="InterPro" id="IPR013783">
    <property type="entry name" value="Ig-like_fold"/>
</dbReference>
<dbReference type="SMART" id="SM00632">
    <property type="entry name" value="Aamy_C"/>
    <property type="match status" value="1"/>
</dbReference>
<dbReference type="SUPFAM" id="SSF49265">
    <property type="entry name" value="Fibronectin type III"/>
    <property type="match status" value="1"/>
</dbReference>
<organism evidence="7 8">
    <name type="scientific">Cohnella hashimotonis</name>
    <dbReference type="NCBI Taxonomy" id="2826895"/>
    <lineage>
        <taxon>Bacteria</taxon>
        <taxon>Bacillati</taxon>
        <taxon>Bacillota</taxon>
        <taxon>Bacilli</taxon>
        <taxon>Bacillales</taxon>
        <taxon>Paenibacillaceae</taxon>
        <taxon>Cohnella</taxon>
    </lineage>
</organism>
<evidence type="ECO:0000256" key="3">
    <source>
        <dbReference type="ARBA" id="ARBA00022801"/>
    </source>
</evidence>
<dbReference type="InterPro" id="IPR013780">
    <property type="entry name" value="Glyco_hydro_b"/>
</dbReference>
<evidence type="ECO:0000256" key="2">
    <source>
        <dbReference type="ARBA" id="ARBA00022723"/>
    </source>
</evidence>
<feature type="domain" description="SLH" evidence="6">
    <location>
        <begin position="1825"/>
        <end position="1884"/>
    </location>
</feature>
<dbReference type="PANTHER" id="PTHR10357">
    <property type="entry name" value="ALPHA-AMYLASE FAMILY MEMBER"/>
    <property type="match status" value="1"/>
</dbReference>
<evidence type="ECO:0000313" key="7">
    <source>
        <dbReference type="EMBL" id="MDI4648565.1"/>
    </source>
</evidence>
<dbReference type="CDD" id="cd02857">
    <property type="entry name" value="E_set_CDase_PDE_N"/>
    <property type="match status" value="1"/>
</dbReference>
<keyword evidence="3 7" id="KW-0378">Hydrolase</keyword>
<feature type="compositionally biased region" description="Pro residues" evidence="5">
    <location>
        <begin position="1613"/>
        <end position="1625"/>
    </location>
</feature>
<dbReference type="InterPro" id="IPR054409">
    <property type="entry name" value="X25_BaPul-like"/>
</dbReference>
<evidence type="ECO:0000256" key="5">
    <source>
        <dbReference type="SAM" id="MobiDB-lite"/>
    </source>
</evidence>
<dbReference type="RefSeq" id="WP_282911269.1">
    <property type="nucleotide sequence ID" value="NZ_JAGRPV010000001.1"/>
</dbReference>
<dbReference type="PANTHER" id="PTHR10357:SF210">
    <property type="entry name" value="MALTODEXTRIN GLUCOSIDASE"/>
    <property type="match status" value="1"/>
</dbReference>
<proteinExistence type="predicted"/>
<dbReference type="InterPro" id="IPR031319">
    <property type="entry name" value="A-amylase_C"/>
</dbReference>
<feature type="domain" description="SLH" evidence="6">
    <location>
        <begin position="1885"/>
        <end position="1948"/>
    </location>
</feature>
<dbReference type="SMART" id="SM00642">
    <property type="entry name" value="Aamy"/>
    <property type="match status" value="1"/>
</dbReference>
<evidence type="ECO:0000256" key="4">
    <source>
        <dbReference type="ARBA" id="ARBA00023295"/>
    </source>
</evidence>
<reference evidence="7" key="1">
    <citation type="submission" date="2023-04" db="EMBL/GenBank/DDBJ databases">
        <title>Comparative genomic analysis of Cohnella hashimotonis sp. nov., isolated from the International Space Station.</title>
        <authorList>
            <person name="Venkateswaran K."/>
            <person name="Simpson A."/>
        </authorList>
    </citation>
    <scope>NUCLEOTIDE SEQUENCE</scope>
    <source>
        <strain evidence="7">F6_2S_P_1</strain>
    </source>
</reference>
<keyword evidence="2" id="KW-0479">Metal-binding</keyword>
<dbReference type="InterPro" id="IPR004185">
    <property type="entry name" value="Glyco_hydro_13_lg-like_dom"/>
</dbReference>
<dbReference type="Proteomes" id="UP001161691">
    <property type="component" value="Unassembled WGS sequence"/>
</dbReference>
<gene>
    <name evidence="7" type="ORF">KB449_26665</name>
</gene>
<evidence type="ECO:0000256" key="1">
    <source>
        <dbReference type="ARBA" id="ARBA00001913"/>
    </source>
</evidence>
<dbReference type="InterPro" id="IPR036116">
    <property type="entry name" value="FN3_sf"/>
</dbReference>
<evidence type="ECO:0000313" key="8">
    <source>
        <dbReference type="Proteomes" id="UP001161691"/>
    </source>
</evidence>
<keyword evidence="4" id="KW-0326">Glycosidase</keyword>
<feature type="region of interest" description="Disordered" evidence="5">
    <location>
        <begin position="1595"/>
        <end position="1640"/>
    </location>
</feature>
<dbReference type="CDD" id="cd12962">
    <property type="entry name" value="X25_BaPul_like"/>
    <property type="match status" value="1"/>
</dbReference>
<keyword evidence="8" id="KW-1185">Reference proteome</keyword>
<comment type="caution">
    <text evidence="7">The sequence shown here is derived from an EMBL/GenBank/DDBJ whole genome shotgun (WGS) entry which is preliminary data.</text>
</comment>
<dbReference type="Gene3D" id="2.60.40.10">
    <property type="entry name" value="Immunoglobulins"/>
    <property type="match status" value="5"/>
</dbReference>
<dbReference type="CDD" id="cd11338">
    <property type="entry name" value="AmyAc_CMD"/>
    <property type="match status" value="1"/>
</dbReference>
<dbReference type="InterPro" id="IPR001119">
    <property type="entry name" value="SLH_dom"/>
</dbReference>
<protein>
    <submittedName>
        <fullName evidence="7">Alpha-amylase family glycosyl hydrolase</fullName>
    </submittedName>
</protein>
<dbReference type="Pfam" id="PF22058">
    <property type="entry name" value="X25_BaPul_like"/>
    <property type="match status" value="2"/>
</dbReference>
<dbReference type="SUPFAM" id="SSF81296">
    <property type="entry name" value="E set domains"/>
    <property type="match status" value="1"/>
</dbReference>
<dbReference type="Gene3D" id="3.20.20.80">
    <property type="entry name" value="Glycosidases"/>
    <property type="match status" value="2"/>
</dbReference>
<dbReference type="InterPro" id="IPR017853">
    <property type="entry name" value="GH"/>
</dbReference>
<dbReference type="Gene3D" id="2.60.40.1180">
    <property type="entry name" value="Golgi alpha-mannosidase II"/>
    <property type="match status" value="1"/>
</dbReference>
<dbReference type="InterPro" id="IPR014756">
    <property type="entry name" value="Ig_E-set"/>
</dbReference>
<feature type="domain" description="SLH" evidence="6">
    <location>
        <begin position="1953"/>
        <end position="2008"/>
    </location>
</feature>
<dbReference type="PROSITE" id="PS51272">
    <property type="entry name" value="SLH"/>
    <property type="match status" value="3"/>
</dbReference>
<dbReference type="Pfam" id="PF00128">
    <property type="entry name" value="Alpha-amylase"/>
    <property type="match status" value="2"/>
</dbReference>
<dbReference type="SUPFAM" id="SSF51445">
    <property type="entry name" value="(Trans)glycosidases"/>
    <property type="match status" value="1"/>
</dbReference>
<dbReference type="GO" id="GO:0016787">
    <property type="term" value="F:hydrolase activity"/>
    <property type="evidence" value="ECO:0007669"/>
    <property type="project" value="UniProtKB-KW"/>
</dbReference>
<name>A0ABT6TQH7_9BACL</name>
<dbReference type="InterPro" id="IPR006047">
    <property type="entry name" value="GH13_cat_dom"/>
</dbReference>
<feature type="compositionally biased region" description="Low complexity" evidence="5">
    <location>
        <begin position="1626"/>
        <end position="1639"/>
    </location>
</feature>
<dbReference type="EMBL" id="JAGRPV010000001">
    <property type="protein sequence ID" value="MDI4648565.1"/>
    <property type="molecule type" value="Genomic_DNA"/>
</dbReference>
<dbReference type="SUPFAM" id="SSF51011">
    <property type="entry name" value="Glycosyl hydrolase domain"/>
    <property type="match status" value="1"/>
</dbReference>
<evidence type="ECO:0000259" key="6">
    <source>
        <dbReference type="PROSITE" id="PS51272"/>
    </source>
</evidence>
<sequence>MSKAWSRIRRQVALIIAGLLALQLFAGIGAVRYASAAIAADVFVDQPGGESQWVVAGSFTDWNEKPATSAGKMKHLVGGFYAFSAVLPAGTHEFKLTKNGTWDGFSNGGNNFSLTLDEETKVNFYVNEEIGQARITAAGVSGLPQYTAALGEDKWPRLVGSLQTALGESADWSPSTSGLRFVDYDFDGSVYKYQASIPQGRYEAKVAFGPSWDESYGDGGGNLALDIPDEAFTIFTIDYQSQNRQLGGKSVLQSGGFDGKIDKSGIRFDSRSLTYKKPFGAIKEASEDLTLRVAAAKDDVQLARVELTDGEGMARTFDMRKTTSVAGSDYFEAKIPAATFAPIGVWGYKFILIDGAAKVELGDDKNGNIARGGTGVVSDEGAVPFDLTVYSADYHTPDWMKEAVVYQIFPDRFFDGDETNNRAKIVDGYRGNRSESDDTSEIAPYPLQYFDGGVANDPAPGQVAGKWSDVPENPDRVKPENQPYYPGAKTDGVWTNEFYGGDLQGVQQKLGYLKSIGVNTIYFNPIAWAASNHKYDATDYKHLDPMFGEPVYNTPGDPASGLNYEATRVASDKIFIDFAKAAKAQGIRIIGDGVFNHVGDDSVYFDRYEKYPEIGAYEYWAKVYDIRNAAPGKTLEQAKSEAQAYYTSQKNPKTGMNYKYPEDFAYTTWFTIENEKVPDRDGTNTHYKYDAWWGYDSLPAMDAVTPQAGDAAAIGGPQEAHEWNNVAYREEVIGHDLSGQSDAEADEAMQNVVSQRWVWMGTSGWRLDVAPDVSAGTWKKFREAVKSTAGLKDASGNTIDEPIILGEEWNVATPYLLGDQFDSVMNYRFRGALQTFMIGGDAKAFNETLESIREDYPKEAWQVMLNLMDSHDTTRSITKLDFPSYEEEHLIIAPEASDKALKQQALVALFQLGYPGAPTIYYGDEVGLTGTKDPDSRRTFPWERVAGSGEEYEAVGRYADLFKTYQDAAAVRHANDVFSTGDLKMAYAEGDVIAYARKTASKGGLVAINRAAAAKEIEADVTGFLPDGLQLKDELGGAIEATVQGGKLKLTLPALSGVMMVSTGDLGTVAAVQGLTAAAGNGKVDLAWQTVPGAAGYRVYRALIEGGALTRVGDVEADTLAFTDQTGIVNATKYYYAVTAYAGQSESLIGTMVSATPFYPVQSVAVPSSVAGVVYAGVGKKIEGITVEVLAPGLTDNAAYAGRAAPNLPGKLFFYPENGDLADAVAVSLRYKEDAGAAKAYRASFEPTAAGAYRYYAAFSSDNEETWTLSGENTVNVLQSDDDLEAPDAPELGGLLQESGRASLAWTSDDASVAGFEIYRQSVTDAVYRKIATVAKEVRAYTDFTVNNDTTYTYKVAAYDQAYNRAYSQPQSVTPRLVMIDVTLRLHLPDYTPTTDDITIAGDFNGWNVSSTKLAVPSGATTREVVEYSFKMMAGKSMQYKYARGDWNKEAFTSHARVQNDTTDPGNWAYSSTDTNMQLKIANQGGNKMIVDDYVLRWVDMPVAIYQPRKSYGEDIAYSTADASFALRAAVPYGVAFTINGQPIPEGAMDAYGNVLVNDIPLAQGKNVFTLHIEPTAETLNLPFYTDKGRASQATKTIKLEITRTGGGTESPSPEPSGSPTPTPTPVSNGPTPTSTPSSAPAELKIAADKLVPDATGKVKIELPSGATRILLPANAGELLKPGELTLVKERLTISVPAGLLSQAVGTDEKAAQVALDIVPLTATQADALIAKTSREGRDIRLVGEVYDFSLSVIGEDGENRAVRELAQPVKLSFRADAAVADRDVTGVYHVADDGQLEYVRGTWSDDGVLTASVSHFSKYAALHIDAAFADVPSGHWAWTAVRSLAAKQIVNGTAGSRYEPARGVTRAEFAAMLSRALGLAAPQKEAPFADVASGAWYEEAVAAAAEAGIVSGRSASAFAPNEGITREEMAVMLMRAYDYAGVVGADRAAPAAEPFADTSGFSGWAAEAIGRAAGLGLLSGRNGHVFDAKSGLTRAESAQALFKLLGQ</sequence>
<accession>A0ABT6TQH7</accession>